<accession>A0ABP5VXX7</accession>
<comment type="caution">
    <text evidence="2">The sequence shown here is derived from an EMBL/GenBank/DDBJ whole genome shotgun (WGS) entry which is preliminary data.</text>
</comment>
<reference evidence="3" key="1">
    <citation type="journal article" date="2019" name="Int. J. Syst. Evol. Microbiol.">
        <title>The Global Catalogue of Microorganisms (GCM) 10K type strain sequencing project: providing services to taxonomists for standard genome sequencing and annotation.</title>
        <authorList>
            <consortium name="The Broad Institute Genomics Platform"/>
            <consortium name="The Broad Institute Genome Sequencing Center for Infectious Disease"/>
            <person name="Wu L."/>
            <person name="Ma J."/>
        </authorList>
    </citation>
    <scope>NUCLEOTIDE SEQUENCE [LARGE SCALE GENOMIC DNA]</scope>
    <source>
        <strain evidence="3">JCM 6921</strain>
    </source>
</reference>
<gene>
    <name evidence="2" type="ORF">GCM10010420_46110</name>
</gene>
<evidence type="ECO:0000256" key="1">
    <source>
        <dbReference type="SAM" id="MobiDB-lite"/>
    </source>
</evidence>
<feature type="region of interest" description="Disordered" evidence="1">
    <location>
        <begin position="1"/>
        <end position="53"/>
    </location>
</feature>
<evidence type="ECO:0000313" key="2">
    <source>
        <dbReference type="EMBL" id="GAA2411832.1"/>
    </source>
</evidence>
<dbReference type="Gene3D" id="2.40.10.10">
    <property type="entry name" value="Trypsin-like serine proteases"/>
    <property type="match status" value="1"/>
</dbReference>
<evidence type="ECO:0000313" key="3">
    <source>
        <dbReference type="Proteomes" id="UP001500058"/>
    </source>
</evidence>
<feature type="compositionally biased region" description="Basic residues" evidence="1">
    <location>
        <begin position="1"/>
        <end position="11"/>
    </location>
</feature>
<keyword evidence="3" id="KW-1185">Reference proteome</keyword>
<dbReference type="Proteomes" id="UP001500058">
    <property type="component" value="Unassembled WGS sequence"/>
</dbReference>
<name>A0ABP5VXX7_9ACTN</name>
<dbReference type="InterPro" id="IPR043504">
    <property type="entry name" value="Peptidase_S1_PA_chymotrypsin"/>
</dbReference>
<organism evidence="2 3">
    <name type="scientific">Streptomyces glaucosporus</name>
    <dbReference type="NCBI Taxonomy" id="284044"/>
    <lineage>
        <taxon>Bacteria</taxon>
        <taxon>Bacillati</taxon>
        <taxon>Actinomycetota</taxon>
        <taxon>Actinomycetes</taxon>
        <taxon>Kitasatosporales</taxon>
        <taxon>Streptomycetaceae</taxon>
        <taxon>Streptomyces</taxon>
    </lineage>
</organism>
<protein>
    <submittedName>
        <fullName evidence="2">Uncharacterized protein</fullName>
    </submittedName>
</protein>
<proteinExistence type="predicted"/>
<sequence length="53" mass="5727">MRRARRLRRPLPLRDRAQGVTSGGSGNRAIGGTTFHQPVRPALESYGPTPVTG</sequence>
<dbReference type="EMBL" id="BAAATJ010000026">
    <property type="protein sequence ID" value="GAA2411832.1"/>
    <property type="molecule type" value="Genomic_DNA"/>
</dbReference>